<evidence type="ECO:0000256" key="1">
    <source>
        <dbReference type="ARBA" id="ARBA00001968"/>
    </source>
</evidence>
<keyword evidence="4" id="KW-1185">Reference proteome</keyword>
<organism evidence="4 5">
    <name type="scientific">Plectus sambesii</name>
    <dbReference type="NCBI Taxonomy" id="2011161"/>
    <lineage>
        <taxon>Eukaryota</taxon>
        <taxon>Metazoa</taxon>
        <taxon>Ecdysozoa</taxon>
        <taxon>Nematoda</taxon>
        <taxon>Chromadorea</taxon>
        <taxon>Plectida</taxon>
        <taxon>Plectina</taxon>
        <taxon>Plectoidea</taxon>
        <taxon>Plectidae</taxon>
        <taxon>Plectus</taxon>
    </lineage>
</organism>
<name>A0A914V881_9BILA</name>
<evidence type="ECO:0000256" key="2">
    <source>
        <dbReference type="ARBA" id="ARBA00022723"/>
    </source>
</evidence>
<accession>A0A914V881</accession>
<dbReference type="GO" id="GO:0046872">
    <property type="term" value="F:metal ion binding"/>
    <property type="evidence" value="ECO:0007669"/>
    <property type="project" value="UniProtKB-KW"/>
</dbReference>
<keyword evidence="2" id="KW-0479">Metal-binding</keyword>
<feature type="domain" description="DDE Tnp4" evidence="3">
    <location>
        <begin position="6"/>
        <end position="68"/>
    </location>
</feature>
<protein>
    <submittedName>
        <fullName evidence="5">DDE Tnp4 domain-containing protein</fullName>
    </submittedName>
</protein>
<dbReference type="AlphaFoldDB" id="A0A914V881"/>
<evidence type="ECO:0000313" key="5">
    <source>
        <dbReference type="WBParaSite" id="PSAMB.scaffold1563size29963.g13926.t1"/>
    </source>
</evidence>
<dbReference type="InterPro" id="IPR027806">
    <property type="entry name" value="HARBI1_dom"/>
</dbReference>
<dbReference type="Proteomes" id="UP000887566">
    <property type="component" value="Unplaced"/>
</dbReference>
<dbReference type="WBParaSite" id="PSAMB.scaffold1563size29963.g13926.t1">
    <property type="protein sequence ID" value="PSAMB.scaffold1563size29963.g13926.t1"/>
    <property type="gene ID" value="PSAMB.scaffold1563size29963.g13926"/>
</dbReference>
<dbReference type="Pfam" id="PF13359">
    <property type="entry name" value="DDE_Tnp_4"/>
    <property type="match status" value="1"/>
</dbReference>
<evidence type="ECO:0000259" key="3">
    <source>
        <dbReference type="Pfam" id="PF13359"/>
    </source>
</evidence>
<comment type="cofactor">
    <cofactor evidence="1">
        <name>a divalent metal cation</name>
        <dbReference type="ChEBI" id="CHEBI:60240"/>
    </cofactor>
</comment>
<proteinExistence type="predicted"/>
<sequence length="136" mass="15440">MDWLVPMKALGEPTDAEERFYKAHAKTLRVVECAFGILKMRFRCLFEGLRVRNPIYACEIIKACAVLHKIALKSDPVYIDAELDLMDERAALGAQLNAIGLESEAPTEEEQDAVRTVPRHLSRETQLMSLFMSRSE</sequence>
<evidence type="ECO:0000313" key="4">
    <source>
        <dbReference type="Proteomes" id="UP000887566"/>
    </source>
</evidence>
<reference evidence="5" key="1">
    <citation type="submission" date="2022-11" db="UniProtKB">
        <authorList>
            <consortium name="WormBaseParasite"/>
        </authorList>
    </citation>
    <scope>IDENTIFICATION</scope>
</reference>